<dbReference type="AlphaFoldDB" id="A0A9Q0YIK7"/>
<dbReference type="EMBL" id="JAIZAY010000020">
    <property type="protein sequence ID" value="KAJ8023182.1"/>
    <property type="molecule type" value="Genomic_DNA"/>
</dbReference>
<name>A0A9Q0YIK7_HOLLE</name>
<dbReference type="CDD" id="cd00022">
    <property type="entry name" value="BIR"/>
    <property type="match status" value="1"/>
</dbReference>
<dbReference type="PANTHER" id="PTHR10044:SF139">
    <property type="entry name" value="DEATH-ASSOCIATED INHIBITOR OF APOPTOSIS 2"/>
    <property type="match status" value="1"/>
</dbReference>
<evidence type="ECO:0000313" key="3">
    <source>
        <dbReference type="Proteomes" id="UP001152320"/>
    </source>
</evidence>
<dbReference type="OrthoDB" id="5855668at2759"/>
<reference evidence="2" key="1">
    <citation type="submission" date="2021-10" db="EMBL/GenBank/DDBJ databases">
        <title>Tropical sea cucumber genome reveals ecological adaptation and Cuvierian tubules defense mechanism.</title>
        <authorList>
            <person name="Chen T."/>
        </authorList>
    </citation>
    <scope>NUCLEOTIDE SEQUENCE</scope>
    <source>
        <strain evidence="2">Nanhai2018</strain>
        <tissue evidence="2">Muscle</tissue>
    </source>
</reference>
<dbReference type="SUPFAM" id="SSF57924">
    <property type="entry name" value="Inhibitor of apoptosis (IAP) repeat"/>
    <property type="match status" value="2"/>
</dbReference>
<dbReference type="PANTHER" id="PTHR10044">
    <property type="entry name" value="INHIBITOR OF APOPTOSIS"/>
    <property type="match status" value="1"/>
</dbReference>
<accession>A0A9Q0YIK7</accession>
<feature type="compositionally biased region" description="Basic residues" evidence="1">
    <location>
        <begin position="77"/>
        <end position="87"/>
    </location>
</feature>
<dbReference type="Proteomes" id="UP001152320">
    <property type="component" value="Chromosome 20"/>
</dbReference>
<dbReference type="PROSITE" id="PS50143">
    <property type="entry name" value="BIR_REPEAT_2"/>
    <property type="match status" value="2"/>
</dbReference>
<evidence type="ECO:0000256" key="1">
    <source>
        <dbReference type="SAM" id="MobiDB-lite"/>
    </source>
</evidence>
<proteinExistence type="predicted"/>
<dbReference type="GO" id="GO:0005737">
    <property type="term" value="C:cytoplasm"/>
    <property type="evidence" value="ECO:0007669"/>
    <property type="project" value="TreeGrafter"/>
</dbReference>
<evidence type="ECO:0000313" key="2">
    <source>
        <dbReference type="EMBL" id="KAJ8023182.1"/>
    </source>
</evidence>
<keyword evidence="3" id="KW-1185">Reference proteome</keyword>
<comment type="caution">
    <text evidence="2">The sequence shown here is derived from an EMBL/GenBank/DDBJ whole genome shotgun (WGS) entry which is preliminary data.</text>
</comment>
<dbReference type="GO" id="GO:0051726">
    <property type="term" value="P:regulation of cell cycle"/>
    <property type="evidence" value="ECO:0007669"/>
    <property type="project" value="TreeGrafter"/>
</dbReference>
<feature type="compositionally biased region" description="Acidic residues" evidence="1">
    <location>
        <begin position="100"/>
        <end position="109"/>
    </location>
</feature>
<sequence length="210" mass="23732">MTTLLPFNTEFDTFFAKGWRQPVSVKDLAEAGLRCTGSDEVVCDFCRAQLSGWKAGDVPLKRHIKLVSSCEFAKHKRKGKKRKRRSKGLQFDSKPAASNDDSDSDTETEDEILTSEFNRLMTFQDWPLSSPVDKYDLAATGFYCVSPSSNIVRCYACKVEVEDWNLGDRPKKKHQVLKATCPHLRGDENAENVPLGPFEKRQAVNISNHK</sequence>
<feature type="region of interest" description="Disordered" evidence="1">
    <location>
        <begin position="77"/>
        <end position="109"/>
    </location>
</feature>
<dbReference type="Gene3D" id="1.10.1170.10">
    <property type="entry name" value="Inhibitor Of Apoptosis Protein (2mihbC-IAP-1), Chain A"/>
    <property type="match status" value="2"/>
</dbReference>
<gene>
    <name evidence="2" type="ORF">HOLleu_38287</name>
</gene>
<dbReference type="Pfam" id="PF00653">
    <property type="entry name" value="BIR"/>
    <property type="match status" value="2"/>
</dbReference>
<dbReference type="GO" id="GO:0005634">
    <property type="term" value="C:nucleus"/>
    <property type="evidence" value="ECO:0007669"/>
    <property type="project" value="TreeGrafter"/>
</dbReference>
<dbReference type="InterPro" id="IPR001370">
    <property type="entry name" value="BIR_rpt"/>
</dbReference>
<dbReference type="InterPro" id="IPR050784">
    <property type="entry name" value="IAP"/>
</dbReference>
<protein>
    <submittedName>
        <fullName evidence="2">Baculoviral IAP repeat-containing protein 3</fullName>
    </submittedName>
</protein>
<dbReference type="SMART" id="SM00238">
    <property type="entry name" value="BIR"/>
    <property type="match status" value="2"/>
</dbReference>
<organism evidence="2 3">
    <name type="scientific">Holothuria leucospilota</name>
    <name type="common">Black long sea cucumber</name>
    <name type="synonym">Mertensiothuria leucospilota</name>
    <dbReference type="NCBI Taxonomy" id="206669"/>
    <lineage>
        <taxon>Eukaryota</taxon>
        <taxon>Metazoa</taxon>
        <taxon>Echinodermata</taxon>
        <taxon>Eleutherozoa</taxon>
        <taxon>Echinozoa</taxon>
        <taxon>Holothuroidea</taxon>
        <taxon>Aspidochirotacea</taxon>
        <taxon>Aspidochirotida</taxon>
        <taxon>Holothuriidae</taxon>
        <taxon>Holothuria</taxon>
    </lineage>
</organism>
<feature type="region of interest" description="Disordered" evidence="1">
    <location>
        <begin position="186"/>
        <end position="210"/>
    </location>
</feature>